<feature type="DNA-binding region" description="H-T-H motif" evidence="2">
    <location>
        <begin position="22"/>
        <end position="41"/>
    </location>
</feature>
<proteinExistence type="predicted"/>
<feature type="domain" description="HTH tetR-type" evidence="3">
    <location>
        <begin position="1"/>
        <end position="59"/>
    </location>
</feature>
<evidence type="ECO:0000256" key="2">
    <source>
        <dbReference type="PROSITE-ProRule" id="PRU00335"/>
    </source>
</evidence>
<evidence type="ECO:0000256" key="1">
    <source>
        <dbReference type="ARBA" id="ARBA00023125"/>
    </source>
</evidence>
<dbReference type="AlphaFoldDB" id="A0A366U7Z1"/>
<dbReference type="Proteomes" id="UP000516696">
    <property type="component" value="Chromosome"/>
</dbReference>
<dbReference type="InterPro" id="IPR001647">
    <property type="entry name" value="HTH_TetR"/>
</dbReference>
<organism evidence="4 6">
    <name type="scientific">Enterococcus gallinarum</name>
    <dbReference type="NCBI Taxonomy" id="1353"/>
    <lineage>
        <taxon>Bacteria</taxon>
        <taxon>Bacillati</taxon>
        <taxon>Bacillota</taxon>
        <taxon>Bacilli</taxon>
        <taxon>Lactobacillales</taxon>
        <taxon>Enterococcaceae</taxon>
        <taxon>Enterococcus</taxon>
    </lineage>
</organism>
<dbReference type="RefSeq" id="WP_005471088.1">
    <property type="nucleotide sequence ID" value="NZ_BTSN01000001.1"/>
</dbReference>
<dbReference type="PANTHER" id="PTHR30055">
    <property type="entry name" value="HTH-TYPE TRANSCRIPTIONAL REGULATOR RUTR"/>
    <property type="match status" value="1"/>
</dbReference>
<dbReference type="GO" id="GO:0000976">
    <property type="term" value="F:transcription cis-regulatory region binding"/>
    <property type="evidence" value="ECO:0007669"/>
    <property type="project" value="TreeGrafter"/>
</dbReference>
<evidence type="ECO:0000313" key="4">
    <source>
        <dbReference type="EMBL" id="MXS26186.1"/>
    </source>
</evidence>
<dbReference type="EMBL" id="CP050485">
    <property type="protein sequence ID" value="QOG27882.1"/>
    <property type="molecule type" value="Genomic_DNA"/>
</dbReference>
<dbReference type="PRINTS" id="PR00455">
    <property type="entry name" value="HTHTETR"/>
</dbReference>
<accession>A0A366U7Z1</accession>
<dbReference type="InterPro" id="IPR009057">
    <property type="entry name" value="Homeodomain-like_sf"/>
</dbReference>
<evidence type="ECO:0000313" key="6">
    <source>
        <dbReference type="Proteomes" id="UP000439965"/>
    </source>
</evidence>
<evidence type="ECO:0000313" key="7">
    <source>
        <dbReference type="Proteomes" id="UP000516696"/>
    </source>
</evidence>
<reference evidence="5 7" key="2">
    <citation type="submission" date="2020-03" db="EMBL/GenBank/DDBJ databases">
        <title>Characterization of ganglioside-mimicking enterococci.</title>
        <authorList>
            <person name="Patry R.T."/>
            <person name="Nothaft H."/>
            <person name="Bridger R."/>
            <person name="Shajahan A."/>
            <person name="Huynh S."/>
            <person name="Sanchez S."/>
            <person name="Azadi P."/>
            <person name="Cooper K."/>
            <person name="Miller W.G."/>
            <person name="Parker C.T."/>
            <person name="Wells L."/>
            <person name="Szymanski C.M."/>
        </authorList>
    </citation>
    <scope>NUCLEOTIDE SEQUENCE [LARGE SCALE GENOMIC DNA]</scope>
    <source>
        <strain evidence="5 7">EGM181</strain>
    </source>
</reference>
<dbReference type="EMBL" id="WVTI01000006">
    <property type="protein sequence ID" value="MXS26186.1"/>
    <property type="molecule type" value="Genomic_DNA"/>
</dbReference>
<keyword evidence="1 2" id="KW-0238">DNA-binding</keyword>
<dbReference type="PROSITE" id="PS50977">
    <property type="entry name" value="HTH_TETR_2"/>
    <property type="match status" value="1"/>
</dbReference>
<dbReference type="Pfam" id="PF00440">
    <property type="entry name" value="TetR_N"/>
    <property type="match status" value="1"/>
</dbReference>
<sequence>MQDEILDVAEQLFMQQGYKGTSTRQIAELLGITQPNLYYHFKRKEDIYYGVLARLAIDVSENLYQIVNDPNDSLAEKLQRMARFLQKRHPFNFYLMMDDIKHTVSEETARKLYLIWKENYQQPFIRLFQTSELRLRNELSYQFIVSQMFILIASYLDSAEKETELYQAIDLFLYGVLDKESN</sequence>
<dbReference type="PANTHER" id="PTHR30055:SF226">
    <property type="entry name" value="HTH-TYPE TRANSCRIPTIONAL REGULATOR PKSA"/>
    <property type="match status" value="1"/>
</dbReference>
<name>A0A366U7Z1_ENTGA</name>
<reference evidence="4 6" key="1">
    <citation type="submission" date="2019-04" db="EMBL/GenBank/DDBJ databases">
        <title>Step-wise assembly of the neonatal virome modulated by breast feeding.</title>
        <authorList>
            <person name="Liang G."/>
            <person name="Bushman F."/>
        </authorList>
    </citation>
    <scope>NUCLEOTIDE SEQUENCE [LARGE SCALE GENOMIC DNA]</scope>
    <source>
        <strain evidence="4 6">E3404</strain>
    </source>
</reference>
<dbReference type="InterPro" id="IPR050109">
    <property type="entry name" value="HTH-type_TetR-like_transc_reg"/>
</dbReference>
<dbReference type="Gene3D" id="1.10.357.10">
    <property type="entry name" value="Tetracycline Repressor, domain 2"/>
    <property type="match status" value="1"/>
</dbReference>
<evidence type="ECO:0000259" key="3">
    <source>
        <dbReference type="PROSITE" id="PS50977"/>
    </source>
</evidence>
<dbReference type="GO" id="GO:0003700">
    <property type="term" value="F:DNA-binding transcription factor activity"/>
    <property type="evidence" value="ECO:0007669"/>
    <property type="project" value="TreeGrafter"/>
</dbReference>
<dbReference type="SUPFAM" id="SSF46689">
    <property type="entry name" value="Homeodomain-like"/>
    <property type="match status" value="1"/>
</dbReference>
<dbReference type="Proteomes" id="UP000439965">
    <property type="component" value="Unassembled WGS sequence"/>
</dbReference>
<evidence type="ECO:0000313" key="5">
    <source>
        <dbReference type="EMBL" id="QOG27882.1"/>
    </source>
</evidence>
<gene>
    <name evidence="5" type="ORF">EGM181_11725</name>
    <name evidence="4" type="ORF">GTI89_08955</name>
</gene>
<dbReference type="GeneID" id="93224674"/>
<protein>
    <submittedName>
        <fullName evidence="4">TetR family transcriptional regulator</fullName>
    </submittedName>
    <submittedName>
        <fullName evidence="5">TetR/AcrR family transcriptional regulator</fullName>
    </submittedName>
</protein>